<dbReference type="AlphaFoldDB" id="A0A4Y2QPX1"/>
<protein>
    <submittedName>
        <fullName evidence="1">Uncharacterized protein</fullName>
    </submittedName>
</protein>
<gene>
    <name evidence="1" type="ORF">AVEN_63564_1</name>
</gene>
<name>A0A4Y2QPX1_ARAVE</name>
<keyword evidence="2" id="KW-1185">Reference proteome</keyword>
<dbReference type="EMBL" id="BGPR01014483">
    <property type="protein sequence ID" value="GBN65412.1"/>
    <property type="molecule type" value="Genomic_DNA"/>
</dbReference>
<reference evidence="1 2" key="1">
    <citation type="journal article" date="2019" name="Sci. Rep.">
        <title>Orb-weaving spider Araneus ventricosus genome elucidates the spidroin gene catalogue.</title>
        <authorList>
            <person name="Kono N."/>
            <person name="Nakamura H."/>
            <person name="Ohtoshi R."/>
            <person name="Moran D.A.P."/>
            <person name="Shinohara A."/>
            <person name="Yoshida Y."/>
            <person name="Fujiwara M."/>
            <person name="Mori M."/>
            <person name="Tomita M."/>
            <person name="Arakawa K."/>
        </authorList>
    </citation>
    <scope>NUCLEOTIDE SEQUENCE [LARGE SCALE GENOMIC DNA]</scope>
</reference>
<organism evidence="1 2">
    <name type="scientific">Araneus ventricosus</name>
    <name type="common">Orbweaver spider</name>
    <name type="synonym">Epeira ventricosa</name>
    <dbReference type="NCBI Taxonomy" id="182803"/>
    <lineage>
        <taxon>Eukaryota</taxon>
        <taxon>Metazoa</taxon>
        <taxon>Ecdysozoa</taxon>
        <taxon>Arthropoda</taxon>
        <taxon>Chelicerata</taxon>
        <taxon>Arachnida</taxon>
        <taxon>Araneae</taxon>
        <taxon>Araneomorphae</taxon>
        <taxon>Entelegynae</taxon>
        <taxon>Araneoidea</taxon>
        <taxon>Araneidae</taxon>
        <taxon>Araneus</taxon>
    </lineage>
</organism>
<comment type="caution">
    <text evidence="1">The sequence shown here is derived from an EMBL/GenBank/DDBJ whole genome shotgun (WGS) entry which is preliminary data.</text>
</comment>
<proteinExistence type="predicted"/>
<accession>A0A4Y2QPX1</accession>
<sequence>MKWLNLGRAPTFQDILNRRLCQTPSVQKSETRRKIDTNSAVITSKDFLDLIAVREQEIKKEAALKAQRIAAKDKKCVIKNKNLEETDESPAKRTLLSDTSNE</sequence>
<dbReference type="Proteomes" id="UP000499080">
    <property type="component" value="Unassembled WGS sequence"/>
</dbReference>
<evidence type="ECO:0000313" key="1">
    <source>
        <dbReference type="EMBL" id="GBN65412.1"/>
    </source>
</evidence>
<evidence type="ECO:0000313" key="2">
    <source>
        <dbReference type="Proteomes" id="UP000499080"/>
    </source>
</evidence>